<dbReference type="GO" id="GO:0005576">
    <property type="term" value="C:extracellular region"/>
    <property type="evidence" value="ECO:0007669"/>
    <property type="project" value="UniProtKB-SubCell"/>
</dbReference>
<keyword evidence="5" id="KW-0677">Repeat</keyword>
<keyword evidence="4" id="KW-0800">Toxin</keyword>
<evidence type="ECO:0000313" key="9">
    <source>
        <dbReference type="EMBL" id="CUH80772.1"/>
    </source>
</evidence>
<evidence type="ECO:0000256" key="7">
    <source>
        <dbReference type="ARBA" id="ARBA00023136"/>
    </source>
</evidence>
<evidence type="ECO:0000256" key="5">
    <source>
        <dbReference type="ARBA" id="ARBA00022737"/>
    </source>
</evidence>
<dbReference type="STRING" id="928856.SAMN04488049_11615"/>
<dbReference type="GO" id="GO:0005509">
    <property type="term" value="F:calcium ion binding"/>
    <property type="evidence" value="ECO:0007669"/>
    <property type="project" value="InterPro"/>
</dbReference>
<dbReference type="InterPro" id="IPR018511">
    <property type="entry name" value="Hemolysin-typ_Ca-bd_CS"/>
</dbReference>
<dbReference type="PRINTS" id="PR01488">
    <property type="entry name" value="RTXTOXINA"/>
</dbReference>
<accession>A0A0P1GG17</accession>
<dbReference type="InterPro" id="IPR003995">
    <property type="entry name" value="RTX_toxin_determinant-A"/>
</dbReference>
<dbReference type="InterPro" id="IPR011049">
    <property type="entry name" value="Serralysin-like_metalloprot_C"/>
</dbReference>
<dbReference type="AlphaFoldDB" id="A0A0P1GG17"/>
<feature type="compositionally biased region" description="Basic and acidic residues" evidence="8">
    <location>
        <begin position="511"/>
        <end position="520"/>
    </location>
</feature>
<dbReference type="RefSeq" id="WP_058291087.1">
    <property type="nucleotide sequence ID" value="NZ_CYSD01000040.1"/>
</dbReference>
<evidence type="ECO:0000256" key="6">
    <source>
        <dbReference type="ARBA" id="ARBA00023026"/>
    </source>
</evidence>
<dbReference type="EMBL" id="CYSD01000040">
    <property type="protein sequence ID" value="CUH80772.1"/>
    <property type="molecule type" value="Genomic_DNA"/>
</dbReference>
<proteinExistence type="predicted"/>
<dbReference type="Gene3D" id="2.150.10.10">
    <property type="entry name" value="Serralysin-like metalloprotease, C-terminal"/>
    <property type="match status" value="4"/>
</dbReference>
<dbReference type="GO" id="GO:0090729">
    <property type="term" value="F:toxin activity"/>
    <property type="evidence" value="ECO:0007669"/>
    <property type="project" value="UniProtKB-KW"/>
</dbReference>
<dbReference type="SUPFAM" id="SSF51120">
    <property type="entry name" value="beta-Roll"/>
    <property type="match status" value="3"/>
</dbReference>
<dbReference type="PANTHER" id="PTHR38340:SF1">
    <property type="entry name" value="S-LAYER PROTEIN"/>
    <property type="match status" value="1"/>
</dbReference>
<keyword evidence="6" id="KW-0843">Virulence</keyword>
<feature type="region of interest" description="Disordered" evidence="8">
    <location>
        <begin position="446"/>
        <end position="520"/>
    </location>
</feature>
<reference evidence="9 10" key="1">
    <citation type="submission" date="2015-09" db="EMBL/GenBank/DDBJ databases">
        <authorList>
            <consortium name="Swine Surveillance"/>
        </authorList>
    </citation>
    <scope>NUCLEOTIDE SEQUENCE [LARGE SCALE GENOMIC DNA]</scope>
    <source>
        <strain evidence="9 10">CECT 7557</strain>
    </source>
</reference>
<organism evidence="9 10">
    <name type="scientific">Tritonibacter multivorans</name>
    <dbReference type="NCBI Taxonomy" id="928856"/>
    <lineage>
        <taxon>Bacteria</taxon>
        <taxon>Pseudomonadati</taxon>
        <taxon>Pseudomonadota</taxon>
        <taxon>Alphaproteobacteria</taxon>
        <taxon>Rhodobacterales</taxon>
        <taxon>Paracoccaceae</taxon>
        <taxon>Tritonibacter</taxon>
    </lineage>
</organism>
<dbReference type="PRINTS" id="PR00313">
    <property type="entry name" value="CABNDNGRPT"/>
</dbReference>
<comment type="subcellular location">
    <subcellularLocation>
        <location evidence="1">Membrane</location>
    </subcellularLocation>
    <subcellularLocation>
        <location evidence="2">Secreted</location>
    </subcellularLocation>
</comment>
<dbReference type="OrthoDB" id="7727094at2"/>
<dbReference type="InterPro" id="IPR050557">
    <property type="entry name" value="RTX_toxin/Mannuronan_C5-epim"/>
</dbReference>
<dbReference type="GO" id="GO:0016020">
    <property type="term" value="C:membrane"/>
    <property type="evidence" value="ECO:0007669"/>
    <property type="project" value="UniProtKB-SubCell"/>
</dbReference>
<evidence type="ECO:0000256" key="4">
    <source>
        <dbReference type="ARBA" id="ARBA00022656"/>
    </source>
</evidence>
<dbReference type="Proteomes" id="UP000052022">
    <property type="component" value="Unassembled WGS sequence"/>
</dbReference>
<evidence type="ECO:0000256" key="8">
    <source>
        <dbReference type="SAM" id="MobiDB-lite"/>
    </source>
</evidence>
<gene>
    <name evidence="9" type="primary">cya_6</name>
    <name evidence="9" type="ORF">TRM7557_03066</name>
</gene>
<evidence type="ECO:0000256" key="3">
    <source>
        <dbReference type="ARBA" id="ARBA00022525"/>
    </source>
</evidence>
<evidence type="ECO:0000256" key="1">
    <source>
        <dbReference type="ARBA" id="ARBA00004370"/>
    </source>
</evidence>
<sequence length="755" mass="78365">MATYSRSGIATIWASDDVSLSPEFVSSKATLALYTPTGVTQLRYTNSDQGDGTFLSDLNLDDSALYLDGLHFDSDSGESLIAQMTWVEGGSSRSTTVLILDRSAADGLGHERYMFALDGDPLPVLTVPLDWQTFDVSISALDPATGALAPNTDIPLVDILQNGPTSNNIEGTEYGDNLRGSQGDDMIMTGNDMEQDGDYVQTRSGNDTVVMTDNTQGFVMLSQTALDAGITVTLDGVTNTGSIDKGHNGVTTLKDPNSPGSLRFFGTTHDDVFHVSAKDDGWVALRGKAGNDTFNLAGDVRLDYSDAGDTAVTVRLDQSLAINDGFGGQDTINGAVWELRTGMGDDMVVGTDNDERFILRGGNDTLNAGGGIDLLRYDNAGAEQVIIDLSAGTASGHWSGKAFSHSFSNVEQVHGTRNGNDHITGNDSANVVDAYAGDDTLIGGGGDDELDGGFGADSLMGGDDNDSLRGDTGADTLQGEEGHDTLRGDSSTDMLMGGAGNDSMTGGTGDDTLHGGSGDDRLFGNTARDTLYGNEGNDYISAGDGVDWVDGGSGNDTIHGRSGWDSLYGGDGDDSLYGSSGDDYISGGRDNDWISGGSAWDQLFGNSGDDTLYGNFGSDVLSGGSGNDALYGGTGDDTLRGISGDDLLQGNQGVDVLEGGTGNDTLRGGTLSDTFIFTEGDDQDVIEDFRLGEDILALDSGLTGGVTDTATVVADFTALTAAGAVMDFGDGDTLLLEGITTLDQLNALADDITFL</sequence>
<dbReference type="Pfam" id="PF00353">
    <property type="entry name" value="HemolysinCabind"/>
    <property type="match status" value="8"/>
</dbReference>
<keyword evidence="3" id="KW-0964">Secreted</keyword>
<name>A0A0P1GG17_9RHOB</name>
<evidence type="ECO:0000313" key="10">
    <source>
        <dbReference type="Proteomes" id="UP000052022"/>
    </source>
</evidence>
<keyword evidence="10" id="KW-1185">Reference proteome</keyword>
<dbReference type="PROSITE" id="PS00330">
    <property type="entry name" value="HEMOLYSIN_CALCIUM"/>
    <property type="match status" value="3"/>
</dbReference>
<protein>
    <submittedName>
        <fullName evidence="9">Cyclolysin</fullName>
    </submittedName>
</protein>
<dbReference type="InterPro" id="IPR001343">
    <property type="entry name" value="Hemolysn_Ca-bd"/>
</dbReference>
<evidence type="ECO:0000256" key="2">
    <source>
        <dbReference type="ARBA" id="ARBA00004613"/>
    </source>
</evidence>
<keyword evidence="7" id="KW-0472">Membrane</keyword>
<dbReference type="PANTHER" id="PTHR38340">
    <property type="entry name" value="S-LAYER PROTEIN"/>
    <property type="match status" value="1"/>
</dbReference>